<evidence type="ECO:0000313" key="1">
    <source>
        <dbReference type="EMBL" id="SVB09964.1"/>
    </source>
</evidence>
<protein>
    <recommendedName>
        <fullName evidence="2">Fibronectin type-III domain-containing protein</fullName>
    </recommendedName>
</protein>
<dbReference type="AlphaFoldDB" id="A0A382B8M0"/>
<organism evidence="1">
    <name type="scientific">marine metagenome</name>
    <dbReference type="NCBI Taxonomy" id="408172"/>
    <lineage>
        <taxon>unclassified sequences</taxon>
        <taxon>metagenomes</taxon>
        <taxon>ecological metagenomes</taxon>
    </lineage>
</organism>
<dbReference type="InterPro" id="IPR013783">
    <property type="entry name" value="Ig-like_fold"/>
</dbReference>
<name>A0A382B8M0_9ZZZZ</name>
<evidence type="ECO:0008006" key="2">
    <source>
        <dbReference type="Google" id="ProtNLM"/>
    </source>
</evidence>
<dbReference type="EMBL" id="UINC01028635">
    <property type="protein sequence ID" value="SVB09964.1"/>
    <property type="molecule type" value="Genomic_DNA"/>
</dbReference>
<reference evidence="1" key="1">
    <citation type="submission" date="2018-05" db="EMBL/GenBank/DDBJ databases">
        <authorList>
            <person name="Lanie J.A."/>
            <person name="Ng W.-L."/>
            <person name="Kazmierczak K.M."/>
            <person name="Andrzejewski T.M."/>
            <person name="Davidsen T.M."/>
            <person name="Wayne K.J."/>
            <person name="Tettelin H."/>
            <person name="Glass J.I."/>
            <person name="Rusch D."/>
            <person name="Podicherti R."/>
            <person name="Tsui H.-C.T."/>
            <person name="Winkler M.E."/>
        </authorList>
    </citation>
    <scope>NUCLEOTIDE SEQUENCE</scope>
</reference>
<dbReference type="Gene3D" id="2.60.40.10">
    <property type="entry name" value="Immunoglobulins"/>
    <property type="match status" value="1"/>
</dbReference>
<gene>
    <name evidence="1" type="ORF">METZ01_LOCUS162818</name>
</gene>
<proteinExistence type="predicted"/>
<sequence>MYTSILIIIGCNVDEIPPDIASGIRGWFTIDENNIGVNITWYHSEDTDLEKYVIYKGKNGLSPEEIGETEENYFMDTEVEWLELYEYYIQSVDKIGNKSELSDSFLVRIYSGSGRWDIPGYDSSYLCINHNQTINTGSGSIQQKGYHLADGYELIINNDIDGSTTAIGDTIFSKMLFSACSVDSFYWDANGWMTYQYTVMDTTVNGDTISVSTNHFPVYYSLDISDPSSGEISFSSPLFNSINIEHSLKYCNGNLIFD</sequence>
<accession>A0A382B8M0</accession>